<evidence type="ECO:0000256" key="6">
    <source>
        <dbReference type="ARBA" id="ARBA00022833"/>
    </source>
</evidence>
<keyword evidence="3" id="KW-0645">Protease</keyword>
<keyword evidence="10" id="KW-1185">Reference proteome</keyword>
<gene>
    <name evidence="9" type="ORF">HHK36_016531</name>
</gene>
<dbReference type="Gene3D" id="3.30.2010.30">
    <property type="match status" value="1"/>
</dbReference>
<feature type="domain" description="Peptidase M1 leukotriene A4 hydrolase/aminopeptidase C-terminal" evidence="8">
    <location>
        <begin position="316"/>
        <end position="456"/>
    </location>
</feature>
<keyword evidence="5" id="KW-0378">Hydrolase</keyword>
<dbReference type="GO" id="GO:0005829">
    <property type="term" value="C:cytosol"/>
    <property type="evidence" value="ECO:0007669"/>
    <property type="project" value="TreeGrafter"/>
</dbReference>
<keyword evidence="7" id="KW-0482">Metalloprotease</keyword>
<accession>A0A834Z5G0</accession>
<keyword evidence="4" id="KW-0479">Metal-binding</keyword>
<evidence type="ECO:0000256" key="2">
    <source>
        <dbReference type="ARBA" id="ARBA00010136"/>
    </source>
</evidence>
<dbReference type="Proteomes" id="UP000655225">
    <property type="component" value="Unassembled WGS sequence"/>
</dbReference>
<sequence>MAPFDPHSFTDSSHPFVTHVALTLYFQFATSTINASALFSLPTPYSGPIYLDSRSLFIASVIDPQTLHPIPFSLSPVPDMIKGQNLTDTPAARLCYSARLNVPRQLLAVTSVRHIERRARILGEAAMACDDALWCAEGRVREVGPRTRVYAESVPAVLDAATRELAGTEEMIRQGERLFGPYEWERCDLPVLPPSFPFGGMENPRMVFFTPTVIKGDASGEQGFMTYAERRIVEVVQGEDRAALDIGIGWRGLHKEMKRLEDNVEFTKLKTKLEGVDPDDVLSRVPYEKGFLFLWHIEHQTEGTGIPPDAFEPASNIYTKIVSIAKEFKLGRMLREDEVADWQGKEWELYLENLPQSVEASMVEALDAHYRLAESKDYEVKVSFLLLAILSGCREYYSEVERTLKEVGRMKYIRPLYTALVQGSGKEEAKMLAKRVFVEARDCYHPIVQGVVDSILSKHL</sequence>
<comment type="cofactor">
    <cofactor evidence="1">
        <name>Zn(2+)</name>
        <dbReference type="ChEBI" id="CHEBI:29105"/>
    </cofactor>
</comment>
<dbReference type="Gene3D" id="1.25.40.320">
    <property type="entry name" value="Peptidase M1, leukotriene A4 hydrolase/aminopeptidase C-terminal domain"/>
    <property type="match status" value="1"/>
</dbReference>
<evidence type="ECO:0000313" key="9">
    <source>
        <dbReference type="EMBL" id="KAF8397611.1"/>
    </source>
</evidence>
<dbReference type="GO" id="GO:0008270">
    <property type="term" value="F:zinc ion binding"/>
    <property type="evidence" value="ECO:0007669"/>
    <property type="project" value="InterPro"/>
</dbReference>
<protein>
    <recommendedName>
        <fullName evidence="8">Peptidase M1 leukotriene A4 hydrolase/aminopeptidase C-terminal domain-containing protein</fullName>
    </recommendedName>
</protein>
<dbReference type="InterPro" id="IPR016024">
    <property type="entry name" value="ARM-type_fold"/>
</dbReference>
<evidence type="ECO:0000256" key="3">
    <source>
        <dbReference type="ARBA" id="ARBA00022670"/>
    </source>
</evidence>
<dbReference type="EMBL" id="JABCRI010000011">
    <property type="protein sequence ID" value="KAF8397611.1"/>
    <property type="molecule type" value="Genomic_DNA"/>
</dbReference>
<dbReference type="PANTHER" id="PTHR45726:SF3">
    <property type="entry name" value="LEUKOTRIENE A-4 HYDROLASE"/>
    <property type="match status" value="1"/>
</dbReference>
<dbReference type="SUPFAM" id="SSF48371">
    <property type="entry name" value="ARM repeat"/>
    <property type="match status" value="1"/>
</dbReference>
<evidence type="ECO:0000256" key="1">
    <source>
        <dbReference type="ARBA" id="ARBA00001947"/>
    </source>
</evidence>
<evidence type="ECO:0000256" key="5">
    <source>
        <dbReference type="ARBA" id="ARBA00022801"/>
    </source>
</evidence>
<evidence type="ECO:0000259" key="8">
    <source>
        <dbReference type="SMART" id="SM01263"/>
    </source>
</evidence>
<reference evidence="9 10" key="1">
    <citation type="submission" date="2020-04" db="EMBL/GenBank/DDBJ databases">
        <title>Plant Genome Project.</title>
        <authorList>
            <person name="Zhang R.-G."/>
        </authorList>
    </citation>
    <scope>NUCLEOTIDE SEQUENCE [LARGE SCALE GENOMIC DNA]</scope>
    <source>
        <strain evidence="9">YNK0</strain>
        <tissue evidence="9">Leaf</tissue>
    </source>
</reference>
<dbReference type="SMART" id="SM01263">
    <property type="entry name" value="Leuk-A4-hydro_C"/>
    <property type="match status" value="1"/>
</dbReference>
<dbReference type="GO" id="GO:0008237">
    <property type="term" value="F:metallopeptidase activity"/>
    <property type="evidence" value="ECO:0007669"/>
    <property type="project" value="UniProtKB-KW"/>
</dbReference>
<dbReference type="OrthoDB" id="79562at2759"/>
<keyword evidence="6" id="KW-0862">Zinc</keyword>
<name>A0A834Z5G0_TETSI</name>
<comment type="caution">
    <text evidence="9">The sequence shown here is derived from an EMBL/GenBank/DDBJ whole genome shotgun (WGS) entry which is preliminary data.</text>
</comment>
<dbReference type="OMA" id="CTALQFI"/>
<dbReference type="GO" id="GO:0006508">
    <property type="term" value="P:proteolysis"/>
    <property type="evidence" value="ECO:0007669"/>
    <property type="project" value="UniProtKB-KW"/>
</dbReference>
<dbReference type="InterPro" id="IPR038502">
    <property type="entry name" value="M1_LTA-4_hydro/amino_C_sf"/>
</dbReference>
<evidence type="ECO:0000256" key="7">
    <source>
        <dbReference type="ARBA" id="ARBA00023049"/>
    </source>
</evidence>
<dbReference type="InterPro" id="IPR034015">
    <property type="entry name" value="M1_LTA4H"/>
</dbReference>
<dbReference type="AlphaFoldDB" id="A0A834Z5G0"/>
<evidence type="ECO:0000256" key="4">
    <source>
        <dbReference type="ARBA" id="ARBA00022723"/>
    </source>
</evidence>
<comment type="similarity">
    <text evidence="2">Belongs to the peptidase M1 family.</text>
</comment>
<proteinExistence type="inferred from homology"/>
<evidence type="ECO:0000313" key="10">
    <source>
        <dbReference type="Proteomes" id="UP000655225"/>
    </source>
</evidence>
<dbReference type="SUPFAM" id="SSF55486">
    <property type="entry name" value="Metalloproteases ('zincins'), catalytic domain"/>
    <property type="match status" value="1"/>
</dbReference>
<dbReference type="PANTHER" id="PTHR45726">
    <property type="entry name" value="LEUKOTRIENE A-4 HYDROLASE"/>
    <property type="match status" value="1"/>
</dbReference>
<organism evidence="9 10">
    <name type="scientific">Tetracentron sinense</name>
    <name type="common">Spur-leaf</name>
    <dbReference type="NCBI Taxonomy" id="13715"/>
    <lineage>
        <taxon>Eukaryota</taxon>
        <taxon>Viridiplantae</taxon>
        <taxon>Streptophyta</taxon>
        <taxon>Embryophyta</taxon>
        <taxon>Tracheophyta</taxon>
        <taxon>Spermatophyta</taxon>
        <taxon>Magnoliopsida</taxon>
        <taxon>Trochodendrales</taxon>
        <taxon>Trochodendraceae</taxon>
        <taxon>Tetracentron</taxon>
    </lineage>
</organism>
<dbReference type="InterPro" id="IPR015211">
    <property type="entry name" value="Peptidase_M1_C"/>
</dbReference>
<dbReference type="Pfam" id="PF09127">
    <property type="entry name" value="Leuk-A4-hydro_C"/>
    <property type="match status" value="1"/>
</dbReference>